<evidence type="ECO:0000256" key="1">
    <source>
        <dbReference type="SAM" id="Coils"/>
    </source>
</evidence>
<dbReference type="GO" id="GO:0009893">
    <property type="term" value="P:positive regulation of metabolic process"/>
    <property type="evidence" value="ECO:0007669"/>
    <property type="project" value="UniProtKB-ARBA"/>
</dbReference>
<feature type="domain" description="RWD" evidence="2">
    <location>
        <begin position="9"/>
        <end position="119"/>
    </location>
</feature>
<gene>
    <name evidence="3" type="ORF">CBOVIS_LOCUS10144</name>
</gene>
<organism evidence="3 4">
    <name type="scientific">Caenorhabditis bovis</name>
    <dbReference type="NCBI Taxonomy" id="2654633"/>
    <lineage>
        <taxon>Eukaryota</taxon>
        <taxon>Metazoa</taxon>
        <taxon>Ecdysozoa</taxon>
        <taxon>Nematoda</taxon>
        <taxon>Chromadorea</taxon>
        <taxon>Rhabditida</taxon>
        <taxon>Rhabditina</taxon>
        <taxon>Rhabditomorpha</taxon>
        <taxon>Rhabditoidea</taxon>
        <taxon>Rhabditidae</taxon>
        <taxon>Peloderinae</taxon>
        <taxon>Caenorhabditis</taxon>
    </lineage>
</organism>
<dbReference type="Pfam" id="PF05773">
    <property type="entry name" value="RWD"/>
    <property type="match status" value="1"/>
</dbReference>
<dbReference type="Pfam" id="PF16543">
    <property type="entry name" value="DFRP_C"/>
    <property type="match status" value="1"/>
</dbReference>
<dbReference type="SMART" id="SM00591">
    <property type="entry name" value="RWD"/>
    <property type="match status" value="1"/>
</dbReference>
<keyword evidence="1" id="KW-0175">Coiled coil</keyword>
<dbReference type="GO" id="GO:0033554">
    <property type="term" value="P:cellular response to stress"/>
    <property type="evidence" value="ECO:0007669"/>
    <property type="project" value="UniProtKB-ARBA"/>
</dbReference>
<feature type="coiled-coil region" evidence="1">
    <location>
        <begin position="109"/>
        <end position="143"/>
    </location>
</feature>
<comment type="caution">
    <text evidence="3">The sequence shown here is derived from an EMBL/GenBank/DDBJ whole genome shotgun (WGS) entry which is preliminary data.</text>
</comment>
<accession>A0A8S1F7A5</accession>
<evidence type="ECO:0000313" key="4">
    <source>
        <dbReference type="Proteomes" id="UP000494206"/>
    </source>
</evidence>
<evidence type="ECO:0000313" key="3">
    <source>
        <dbReference type="EMBL" id="CAB3408356.1"/>
    </source>
</evidence>
<dbReference type="Proteomes" id="UP000494206">
    <property type="component" value="Unassembled WGS sequence"/>
</dbReference>
<reference evidence="3 4" key="1">
    <citation type="submission" date="2020-04" db="EMBL/GenBank/DDBJ databases">
        <authorList>
            <person name="Laetsch R D."/>
            <person name="Stevens L."/>
            <person name="Kumar S."/>
            <person name="Blaxter L. M."/>
        </authorList>
    </citation>
    <scope>NUCLEOTIDE SEQUENCE [LARGE SCALE GENOMIC DNA]</scope>
</reference>
<dbReference type="EMBL" id="CADEPM010000007">
    <property type="protein sequence ID" value="CAB3408356.1"/>
    <property type="molecule type" value="Genomic_DNA"/>
</dbReference>
<proteinExistence type="predicted"/>
<dbReference type="PANTHER" id="PTHR12292">
    <property type="entry name" value="RWD DOMAIN-CONTAINING PROTEIN"/>
    <property type="match status" value="1"/>
</dbReference>
<protein>
    <recommendedName>
        <fullName evidence="2">RWD domain-containing protein</fullName>
    </recommendedName>
</protein>
<name>A0A8S1F7A5_9PELO</name>
<dbReference type="FunFam" id="3.10.110.10:FF:000050">
    <property type="entry name" value="eIF-2-alpha kinase GCN2"/>
    <property type="match status" value="1"/>
</dbReference>
<dbReference type="AlphaFoldDB" id="A0A8S1F7A5"/>
<dbReference type="PROSITE" id="PS50908">
    <property type="entry name" value="RWD"/>
    <property type="match status" value="1"/>
</dbReference>
<dbReference type="GO" id="GO:0051246">
    <property type="term" value="P:regulation of protein metabolic process"/>
    <property type="evidence" value="ECO:0007669"/>
    <property type="project" value="UniProtKB-ARBA"/>
</dbReference>
<keyword evidence="4" id="KW-1185">Reference proteome</keyword>
<sequence length="235" mass="26830">MSAREQQEQELEALEAIYSEGELTIENREYPNISLSIELKSNQFGEPEDDDFEVTLHVNFPENYPDVAPELSLSGIEDIFKEERIEEVLKKLYAAAEENLGMVMVFAIVSALQEEIGELMNDRKKAKELIVEAEKEAKEAETRKKFEGTVVTPESFRAWKEKFDAERKAMIENAEKERLAQLAGRLTGKQLFLRDASLNLSDMTLIGNQDDVEIDKSLFDNEELEGLDIDSDEED</sequence>
<dbReference type="InterPro" id="IPR040213">
    <property type="entry name" value="GIR2-like"/>
</dbReference>
<dbReference type="InterPro" id="IPR006575">
    <property type="entry name" value="RWD_dom"/>
</dbReference>
<dbReference type="SUPFAM" id="SSF54495">
    <property type="entry name" value="UBC-like"/>
    <property type="match status" value="1"/>
</dbReference>
<dbReference type="GO" id="GO:0010468">
    <property type="term" value="P:regulation of gene expression"/>
    <property type="evidence" value="ECO:0007669"/>
    <property type="project" value="UniProtKB-ARBA"/>
</dbReference>
<dbReference type="InterPro" id="IPR032378">
    <property type="entry name" value="ZC3H15/TMA46_C"/>
</dbReference>
<dbReference type="Gene3D" id="3.10.110.10">
    <property type="entry name" value="Ubiquitin Conjugating Enzyme"/>
    <property type="match status" value="1"/>
</dbReference>
<dbReference type="InterPro" id="IPR016135">
    <property type="entry name" value="UBQ-conjugating_enzyme/RWD"/>
</dbReference>
<evidence type="ECO:0000259" key="2">
    <source>
        <dbReference type="PROSITE" id="PS50908"/>
    </source>
</evidence>
<dbReference type="OrthoDB" id="277175at2759"/>